<dbReference type="AlphaFoldDB" id="A0A3Q9I9Z6"/>
<protein>
    <submittedName>
        <fullName evidence="7">Cytochrome c oxidase assembly factor CtaG</fullName>
    </submittedName>
</protein>
<evidence type="ECO:0000256" key="1">
    <source>
        <dbReference type="ARBA" id="ARBA00004651"/>
    </source>
</evidence>
<keyword evidence="3 6" id="KW-0812">Transmembrane</keyword>
<feature type="transmembrane region" description="Helical" evidence="6">
    <location>
        <begin position="84"/>
        <end position="103"/>
    </location>
</feature>
<keyword evidence="4 6" id="KW-1133">Transmembrane helix</keyword>
<dbReference type="OrthoDB" id="128422at2"/>
<feature type="transmembrane region" description="Helical" evidence="6">
    <location>
        <begin position="47"/>
        <end position="64"/>
    </location>
</feature>
<proteinExistence type="predicted"/>
<evidence type="ECO:0000313" key="7">
    <source>
        <dbReference type="EMBL" id="AZS13618.1"/>
    </source>
</evidence>
<name>A0A3Q9I9Z6_9BACL</name>
<dbReference type="GO" id="GO:0005886">
    <property type="term" value="C:plasma membrane"/>
    <property type="evidence" value="ECO:0007669"/>
    <property type="project" value="UniProtKB-SubCell"/>
</dbReference>
<feature type="transmembrane region" description="Helical" evidence="6">
    <location>
        <begin position="124"/>
        <end position="144"/>
    </location>
</feature>
<sequence>MLGLEYFTFTQVWSPIVLALVLLITAGYFVLIGPLSEKYGQGEKVSLNRRLLFLLGLALLYMAQGGPVELLGHIMFSFHMISMALSYLLAPPLLMLGIPVWVWRGIVSLLRRSPLRTLKFFTHPVVAAIVFNGLFSFYHIPVIHDYVMLHFGVHRLYYVVLFIASVLMWWTLVDPLPDMAAGKGVKKIGFIFLNMVLLTPACGLIIFATDPLYATYSDPVVWSKAMGYCIPGDTTMLLSQFGGPQFFGYLEPVVDQQVGGILMKFIQEIIFASMLAYVFFHWYRQENRSEDDEEIVPVPEEYAPSSELKQI</sequence>
<feature type="transmembrane region" description="Helical" evidence="6">
    <location>
        <begin position="261"/>
        <end position="280"/>
    </location>
</feature>
<evidence type="ECO:0000256" key="4">
    <source>
        <dbReference type="ARBA" id="ARBA00022989"/>
    </source>
</evidence>
<organism evidence="7 8">
    <name type="scientific">Paenibacillus lutimineralis</name>
    <dbReference type="NCBI Taxonomy" id="2707005"/>
    <lineage>
        <taxon>Bacteria</taxon>
        <taxon>Bacillati</taxon>
        <taxon>Bacillota</taxon>
        <taxon>Bacilli</taxon>
        <taxon>Bacillales</taxon>
        <taxon>Paenibacillaceae</taxon>
        <taxon>Paenibacillus</taxon>
    </lineage>
</organism>
<dbReference type="InterPro" id="IPR014108">
    <property type="entry name" value="Caa3-assmbl_CtaG"/>
</dbReference>
<dbReference type="Proteomes" id="UP000270678">
    <property type="component" value="Chromosome"/>
</dbReference>
<dbReference type="Pfam" id="PF09678">
    <property type="entry name" value="Caa3_CtaG"/>
    <property type="match status" value="1"/>
</dbReference>
<keyword evidence="8" id="KW-1185">Reference proteome</keyword>
<accession>A0A3Q9I9Z6</accession>
<keyword evidence="2" id="KW-1003">Cell membrane</keyword>
<comment type="subcellular location">
    <subcellularLocation>
        <location evidence="1">Cell membrane</location>
        <topology evidence="1">Multi-pass membrane protein</topology>
    </subcellularLocation>
</comment>
<dbReference type="EMBL" id="CP034346">
    <property type="protein sequence ID" value="AZS13618.1"/>
    <property type="molecule type" value="Genomic_DNA"/>
</dbReference>
<evidence type="ECO:0000313" key="8">
    <source>
        <dbReference type="Proteomes" id="UP000270678"/>
    </source>
</evidence>
<dbReference type="NCBIfam" id="TIGR02737">
    <property type="entry name" value="caa3_CtaG"/>
    <property type="match status" value="1"/>
</dbReference>
<evidence type="ECO:0000256" key="5">
    <source>
        <dbReference type="ARBA" id="ARBA00023136"/>
    </source>
</evidence>
<feature type="transmembrane region" description="Helical" evidence="6">
    <location>
        <begin position="156"/>
        <end position="176"/>
    </location>
</feature>
<evidence type="ECO:0000256" key="2">
    <source>
        <dbReference type="ARBA" id="ARBA00022475"/>
    </source>
</evidence>
<keyword evidence="5 6" id="KW-0472">Membrane</keyword>
<reference evidence="8" key="1">
    <citation type="submission" date="2018-12" db="EMBL/GenBank/DDBJ databases">
        <title>Complete genome sequence of Paenibacillus sp. MBLB1234.</title>
        <authorList>
            <person name="Nam Y.-D."/>
            <person name="Kang J."/>
            <person name="Chung W.-H."/>
            <person name="Park Y.S."/>
        </authorList>
    </citation>
    <scope>NUCLEOTIDE SEQUENCE [LARGE SCALE GENOMIC DNA]</scope>
    <source>
        <strain evidence="8">MBLB1234</strain>
    </source>
</reference>
<dbReference type="InterPro" id="IPR019108">
    <property type="entry name" value="Caa3_assmbl_CtaG-rel"/>
</dbReference>
<gene>
    <name evidence="7" type="primary">ctaG</name>
    <name evidence="7" type="ORF">EI981_03420</name>
</gene>
<feature type="transmembrane region" description="Helical" evidence="6">
    <location>
        <begin position="12"/>
        <end position="35"/>
    </location>
</feature>
<feature type="transmembrane region" description="Helical" evidence="6">
    <location>
        <begin position="188"/>
        <end position="208"/>
    </location>
</feature>
<dbReference type="RefSeq" id="WP_126995463.1">
    <property type="nucleotide sequence ID" value="NZ_CP034346.1"/>
</dbReference>
<evidence type="ECO:0000256" key="3">
    <source>
        <dbReference type="ARBA" id="ARBA00022692"/>
    </source>
</evidence>
<evidence type="ECO:0000256" key="6">
    <source>
        <dbReference type="SAM" id="Phobius"/>
    </source>
</evidence>
<dbReference type="KEGG" id="plut:EI981_03420"/>